<reference evidence="3" key="1">
    <citation type="submission" date="2015-08" db="EMBL/GenBank/DDBJ databases">
        <title>Complete Genome Sequence of Azospirillum thiophilum BV-S.</title>
        <authorList>
            <person name="Fomenkov A."/>
            <person name="Vincze T."/>
            <person name="Grabovich M."/>
            <person name="Dubinina G."/>
            <person name="Orlova M."/>
            <person name="Belousova E."/>
            <person name="Roberts R.J."/>
        </authorList>
    </citation>
    <scope>NUCLEOTIDE SEQUENCE [LARGE SCALE GENOMIC DNA]</scope>
    <source>
        <strain evidence="3">BV-S</strain>
    </source>
</reference>
<gene>
    <name evidence="2" type="ORF">AL072_28205</name>
</gene>
<dbReference type="EMBL" id="CP012405">
    <property type="protein sequence ID" value="ALG74812.1"/>
    <property type="molecule type" value="Genomic_DNA"/>
</dbReference>
<keyword evidence="3" id="KW-1185">Reference proteome</keyword>
<sequence>MTAGTGGAMPHILTRLLLVLPLAVLVPAALVPAALPRPAAAAGAEQVLRTDRTAPGHLRPPFRAYEPPPPGHGPRLLRTESRAVYKLPQGIDGLATPDPELSRLCRRGAFLQKIDGFYWAAAPDRRYGVAFSGGANLIDPQNRRQPGKVYFFRGQDSRCSVWVGDQARLMPNHIGG</sequence>
<feature type="region of interest" description="Disordered" evidence="1">
    <location>
        <begin position="52"/>
        <end position="73"/>
    </location>
</feature>
<proteinExistence type="predicted"/>
<dbReference type="Proteomes" id="UP000069935">
    <property type="component" value="Chromosome 5"/>
</dbReference>
<reference evidence="2 3" key="2">
    <citation type="journal article" date="2016" name="Genome Announc.">
        <title>Complete Genome Sequence of a Strain of Azospirillum thiophilum Isolated from a Sulfide Spring.</title>
        <authorList>
            <person name="Fomenkov A."/>
            <person name="Vincze T."/>
            <person name="Grabovich M."/>
            <person name="Anton B.P."/>
            <person name="Dubinina G."/>
            <person name="Orlova M."/>
            <person name="Belousova E."/>
            <person name="Roberts R.J."/>
        </authorList>
    </citation>
    <scope>NUCLEOTIDE SEQUENCE [LARGE SCALE GENOMIC DNA]</scope>
    <source>
        <strain evidence="2 3">BV-S</strain>
    </source>
</reference>
<dbReference type="KEGG" id="ati:AL072_28205"/>
<evidence type="ECO:0000256" key="1">
    <source>
        <dbReference type="SAM" id="MobiDB-lite"/>
    </source>
</evidence>
<evidence type="ECO:0000313" key="3">
    <source>
        <dbReference type="Proteomes" id="UP000069935"/>
    </source>
</evidence>
<organism evidence="2 3">
    <name type="scientific">Azospirillum thiophilum</name>
    <dbReference type="NCBI Taxonomy" id="528244"/>
    <lineage>
        <taxon>Bacteria</taxon>
        <taxon>Pseudomonadati</taxon>
        <taxon>Pseudomonadota</taxon>
        <taxon>Alphaproteobacteria</taxon>
        <taxon>Rhodospirillales</taxon>
        <taxon>Azospirillaceae</taxon>
        <taxon>Azospirillum</taxon>
    </lineage>
</organism>
<evidence type="ECO:0000313" key="2">
    <source>
        <dbReference type="EMBL" id="ALG74812.1"/>
    </source>
</evidence>
<dbReference type="AlphaFoldDB" id="A0AAC8ZWC5"/>
<dbReference type="RefSeq" id="WP_045585694.1">
    <property type="nucleotide sequence ID" value="NZ_CP012405.1"/>
</dbReference>
<accession>A0AAC8ZWC5</accession>
<protein>
    <submittedName>
        <fullName evidence="2">Uncharacterized protein</fullName>
    </submittedName>
</protein>
<name>A0AAC8ZWC5_9PROT</name>